<dbReference type="AlphaFoldDB" id="A0ABD6D952"/>
<organism evidence="2 3">
    <name type="scientific">Halohasta litorea</name>
    <dbReference type="NCBI Taxonomy" id="869891"/>
    <lineage>
        <taxon>Archaea</taxon>
        <taxon>Methanobacteriati</taxon>
        <taxon>Methanobacteriota</taxon>
        <taxon>Stenosarchaea group</taxon>
        <taxon>Halobacteria</taxon>
        <taxon>Halobacteriales</taxon>
        <taxon>Haloferacaceae</taxon>
        <taxon>Halohasta</taxon>
    </lineage>
</organism>
<keyword evidence="1" id="KW-0812">Transmembrane</keyword>
<name>A0ABD6D952_9EURY</name>
<feature type="transmembrane region" description="Helical" evidence="1">
    <location>
        <begin position="254"/>
        <end position="274"/>
    </location>
</feature>
<evidence type="ECO:0000313" key="2">
    <source>
        <dbReference type="EMBL" id="MFD1642816.1"/>
    </source>
</evidence>
<dbReference type="Proteomes" id="UP001597052">
    <property type="component" value="Unassembled WGS sequence"/>
</dbReference>
<protein>
    <submittedName>
        <fullName evidence="2">Uncharacterized protein</fullName>
    </submittedName>
</protein>
<keyword evidence="1" id="KW-1133">Transmembrane helix</keyword>
<evidence type="ECO:0000313" key="3">
    <source>
        <dbReference type="Proteomes" id="UP001597052"/>
    </source>
</evidence>
<sequence length="278" mass="30466">MQRRAVAVYVAFFVLIAAASYTLLATAEEPTITLENAEYELSQNDTFSVGGQQYTVTSIEEGEDGSGSGTLEWTETDVEMTETWANESTVEIGGTEWTVLIEGDAANATSFTFEEVVDRQAILEDDPDVLNETQEVDGEEYVVDQSSGENDLIPAEEYFGAPATQTASVGDSFTYNDQTVTVDEIGANGVTVAWTQDQTNTIDLAHEGTSELADDNEYLVFFPGDGTVMLTQDTSSYDAQVEAQQEFSERQTGFRWTTFTSLLFALSLIAFAFLPSRY</sequence>
<accession>A0ABD6D952</accession>
<dbReference type="EMBL" id="JBHUDM010000003">
    <property type="protein sequence ID" value="MFD1642816.1"/>
    <property type="molecule type" value="Genomic_DNA"/>
</dbReference>
<dbReference type="RefSeq" id="WP_256396215.1">
    <property type="nucleotide sequence ID" value="NZ_JANHDJ010000003.1"/>
</dbReference>
<evidence type="ECO:0000256" key="1">
    <source>
        <dbReference type="SAM" id="Phobius"/>
    </source>
</evidence>
<comment type="caution">
    <text evidence="2">The sequence shown here is derived from an EMBL/GenBank/DDBJ whole genome shotgun (WGS) entry which is preliminary data.</text>
</comment>
<reference evidence="2 3" key="1">
    <citation type="journal article" date="2019" name="Int. J. Syst. Evol. Microbiol.">
        <title>The Global Catalogue of Microorganisms (GCM) 10K type strain sequencing project: providing services to taxonomists for standard genome sequencing and annotation.</title>
        <authorList>
            <consortium name="The Broad Institute Genomics Platform"/>
            <consortium name="The Broad Institute Genome Sequencing Center for Infectious Disease"/>
            <person name="Wu L."/>
            <person name="Ma J."/>
        </authorList>
    </citation>
    <scope>NUCLEOTIDE SEQUENCE [LARGE SCALE GENOMIC DNA]</scope>
    <source>
        <strain evidence="2 3">CGMCC 1.10593</strain>
    </source>
</reference>
<keyword evidence="1" id="KW-0472">Membrane</keyword>
<gene>
    <name evidence="2" type="ORF">ACFSBW_13120</name>
</gene>
<proteinExistence type="predicted"/>
<keyword evidence="3" id="KW-1185">Reference proteome</keyword>